<accession>A0A6G0XYE7</accession>
<evidence type="ECO:0000259" key="2">
    <source>
        <dbReference type="PROSITE" id="PS50132"/>
    </source>
</evidence>
<dbReference type="PANTHER" id="PTHR10845">
    <property type="entry name" value="REGULATOR OF G PROTEIN SIGNALING"/>
    <property type="match status" value="1"/>
</dbReference>
<dbReference type="CDD" id="cd07440">
    <property type="entry name" value="RGS"/>
    <property type="match status" value="1"/>
</dbReference>
<feature type="region of interest" description="Disordered" evidence="1">
    <location>
        <begin position="29"/>
        <end position="60"/>
    </location>
</feature>
<feature type="domain" description="RGS" evidence="2">
    <location>
        <begin position="240"/>
        <end position="370"/>
    </location>
</feature>
<dbReference type="VEuPathDB" id="FungiDB:AeMF1_003341"/>
<evidence type="ECO:0000313" key="4">
    <source>
        <dbReference type="Proteomes" id="UP000481153"/>
    </source>
</evidence>
<dbReference type="InterPro" id="IPR044926">
    <property type="entry name" value="RGS_subdomain_2"/>
</dbReference>
<comment type="caution">
    <text evidence="3">The sequence shown here is derived from an EMBL/GenBank/DDBJ whole genome shotgun (WGS) entry which is preliminary data.</text>
</comment>
<dbReference type="AlphaFoldDB" id="A0A6G0XYE7"/>
<sequence length="731" mass="82685">MGSVLGKLWARGSRPPVALNAVEPISAVPPSQTRTKIPATAAQDEQDALDKSSTDMMTPLPRAGKTARQILKSVISPSTKNLLAEDTSAEDLLTGSKTSQAFLSYIRNTEETNSKNGSVIENALVFWLTVRDLDFVPEGLFRSVIIAGAYETYIQPHAKREIPIVSNVERQQLKTFVDELQMEDATAILQQISLDALELIRSSFAAFLSDRGPLGFRETRLNKSTLPNFPKDTQGEQREMLEDLLEQPSSCRAFREYFMRIGGCPEFMFLVDVLDYKDTVSALHQESMSEQKQQLHVGYTMRKLRKIYNKYLKAGSRTMIQLEERQREAILLDISKHDIPDPDVFDSAMNSCAYVIILEHLQLFLQSPEYEASKSRRTEPEIHGEKDFFAPTNGLPTIPIPSLPTIAGSSAAKFFRAFLRTQGVESTLDFYLEIEQFKLLPHNKKGYIAAIAGKIFKKYICRGAKLEVYLPSHIRQNILQEIADPQDSTFNEAREYVLGLWERKYLGPFKSSPLCVEMHAHLVQEQKTLEESSSVRQVQAEAMSSSMFRDLLVAEASTHMVQFHKFLVKESCASYSLFYYEIEEFKRLPKSDYLSRQAKKIFYRFLDVTAKEPVSVSSATVADIQVHMRDPSPAMFRPAQDEVFQFLHKVLYPKFTKSPFFADFTMMDKAAEKQGGKDLRSTMSALRKSAVAPTPTLSTSEKLVQQGEITISTILANQDTRAMLLAFCEEM</sequence>
<keyword evidence="4" id="KW-1185">Reference proteome</keyword>
<gene>
    <name evidence="3" type="ORF">Ae201684_000003</name>
</gene>
<organism evidence="3 4">
    <name type="scientific">Aphanomyces euteiches</name>
    <dbReference type="NCBI Taxonomy" id="100861"/>
    <lineage>
        <taxon>Eukaryota</taxon>
        <taxon>Sar</taxon>
        <taxon>Stramenopiles</taxon>
        <taxon>Oomycota</taxon>
        <taxon>Saprolegniomycetes</taxon>
        <taxon>Saprolegniales</taxon>
        <taxon>Verrucalvaceae</taxon>
        <taxon>Aphanomyces</taxon>
    </lineage>
</organism>
<evidence type="ECO:0000313" key="3">
    <source>
        <dbReference type="EMBL" id="KAF0745547.1"/>
    </source>
</evidence>
<reference evidence="3 4" key="1">
    <citation type="submission" date="2019-07" db="EMBL/GenBank/DDBJ databases">
        <title>Genomics analysis of Aphanomyces spp. identifies a new class of oomycete effector associated with host adaptation.</title>
        <authorList>
            <person name="Gaulin E."/>
        </authorList>
    </citation>
    <scope>NUCLEOTIDE SEQUENCE [LARGE SCALE GENOMIC DNA]</scope>
    <source>
        <strain evidence="3 4">ATCC 201684</strain>
    </source>
</reference>
<proteinExistence type="predicted"/>
<evidence type="ECO:0000256" key="1">
    <source>
        <dbReference type="SAM" id="MobiDB-lite"/>
    </source>
</evidence>
<feature type="domain" description="RGS" evidence="2">
    <location>
        <begin position="563"/>
        <end position="665"/>
    </location>
</feature>
<dbReference type="Pfam" id="PF00615">
    <property type="entry name" value="RGS"/>
    <property type="match status" value="3"/>
</dbReference>
<dbReference type="SMART" id="SM00315">
    <property type="entry name" value="RGS"/>
    <property type="match status" value="3"/>
</dbReference>
<dbReference type="Proteomes" id="UP000481153">
    <property type="component" value="Unassembled WGS sequence"/>
</dbReference>
<name>A0A6G0XYE7_9STRA</name>
<dbReference type="SUPFAM" id="SSF48097">
    <property type="entry name" value="Regulator of G-protein signaling, RGS"/>
    <property type="match status" value="4"/>
</dbReference>
<dbReference type="Gene3D" id="1.10.167.10">
    <property type="entry name" value="Regulator of G-protein Signalling 4, domain 2"/>
    <property type="match status" value="3"/>
</dbReference>
<dbReference type="EMBL" id="VJMJ01000001">
    <property type="protein sequence ID" value="KAF0745547.1"/>
    <property type="molecule type" value="Genomic_DNA"/>
</dbReference>
<feature type="domain" description="RGS" evidence="2">
    <location>
        <begin position="414"/>
        <end position="512"/>
    </location>
</feature>
<protein>
    <recommendedName>
        <fullName evidence="2">RGS domain-containing protein</fullName>
    </recommendedName>
</protein>
<dbReference type="InterPro" id="IPR016137">
    <property type="entry name" value="RGS"/>
</dbReference>
<dbReference type="InterPro" id="IPR036305">
    <property type="entry name" value="RGS_sf"/>
</dbReference>
<dbReference type="PANTHER" id="PTHR10845:SF192">
    <property type="entry name" value="DOUBLE HIT, ISOFORM B"/>
    <property type="match status" value="1"/>
</dbReference>
<dbReference type="PROSITE" id="PS50132">
    <property type="entry name" value="RGS"/>
    <property type="match status" value="3"/>
</dbReference>